<evidence type="ECO:0000256" key="1">
    <source>
        <dbReference type="ARBA" id="ARBA00045610"/>
    </source>
</evidence>
<protein>
    <submittedName>
        <fullName evidence="4">Eukaryotic translation initiation factor 5A-5</fullName>
    </submittedName>
</protein>
<feature type="compositionally biased region" description="Basic and acidic residues" evidence="2">
    <location>
        <begin position="1"/>
        <end position="12"/>
    </location>
</feature>
<reference evidence="5" key="1">
    <citation type="journal article" date="2024" name="IScience">
        <title>Strigolactones Initiate the Formation of Haustorium-like Structures in Castilleja.</title>
        <authorList>
            <person name="Buerger M."/>
            <person name="Peterson D."/>
            <person name="Chory J."/>
        </authorList>
    </citation>
    <scope>NUCLEOTIDE SEQUENCE [LARGE SCALE GENOMIC DNA]</scope>
</reference>
<dbReference type="Proteomes" id="UP001632038">
    <property type="component" value="Unassembled WGS sequence"/>
</dbReference>
<dbReference type="InterPro" id="IPR048670">
    <property type="entry name" value="IF5A-like_N"/>
</dbReference>
<dbReference type="AlphaFoldDB" id="A0ABD3D399"/>
<feature type="region of interest" description="Disordered" evidence="2">
    <location>
        <begin position="1"/>
        <end position="22"/>
    </location>
</feature>
<keyword evidence="4" id="KW-0648">Protein biosynthesis</keyword>
<dbReference type="InterPro" id="IPR014722">
    <property type="entry name" value="Rib_uL2_dom2"/>
</dbReference>
<comment type="function">
    <text evidence="1">Translation factor that promotes translation elongation and termination, particularly upon ribosome stalling at specific amino acid sequence contexts. Binds between the exit (E) and peptidyl (P) site of the ribosome and promotes rescue of stalled ribosome: specifically required for efficient translation of polyproline-containing peptides as well as other motifs that stall the ribosome. Acts as a ribosome quality control (RQC) cofactor by joining the RQC complex to facilitate peptidyl transfer during CAT tailing step.</text>
</comment>
<dbReference type="EMBL" id="JAVIJP010000027">
    <property type="protein sequence ID" value="KAL3636217.1"/>
    <property type="molecule type" value="Genomic_DNA"/>
</dbReference>
<gene>
    <name evidence="4" type="primary">EIF5A5_2</name>
    <name evidence="4" type="ORF">CASFOL_020764</name>
</gene>
<dbReference type="Pfam" id="PF21485">
    <property type="entry name" value="IF5A-like_N"/>
    <property type="match status" value="1"/>
</dbReference>
<dbReference type="SUPFAM" id="SSF50104">
    <property type="entry name" value="Translation proteins SH3-like domain"/>
    <property type="match status" value="1"/>
</dbReference>
<dbReference type="InterPro" id="IPR001884">
    <property type="entry name" value="IF5A-like"/>
</dbReference>
<name>A0ABD3D399_9LAMI</name>
<dbReference type="Gene3D" id="2.30.30.30">
    <property type="match status" value="1"/>
</dbReference>
<comment type="caution">
    <text evidence="4">The sequence shown here is derived from an EMBL/GenBank/DDBJ whole genome shotgun (WGS) entry which is preliminary data.</text>
</comment>
<organism evidence="4 5">
    <name type="scientific">Castilleja foliolosa</name>
    <dbReference type="NCBI Taxonomy" id="1961234"/>
    <lineage>
        <taxon>Eukaryota</taxon>
        <taxon>Viridiplantae</taxon>
        <taxon>Streptophyta</taxon>
        <taxon>Embryophyta</taxon>
        <taxon>Tracheophyta</taxon>
        <taxon>Spermatophyta</taxon>
        <taxon>Magnoliopsida</taxon>
        <taxon>eudicotyledons</taxon>
        <taxon>Gunneridae</taxon>
        <taxon>Pentapetalae</taxon>
        <taxon>asterids</taxon>
        <taxon>lamiids</taxon>
        <taxon>Lamiales</taxon>
        <taxon>Orobanchaceae</taxon>
        <taxon>Pedicularideae</taxon>
        <taxon>Castillejinae</taxon>
        <taxon>Castilleja</taxon>
    </lineage>
</organism>
<keyword evidence="4" id="KW-0396">Initiation factor</keyword>
<keyword evidence="5" id="KW-1185">Reference proteome</keyword>
<evidence type="ECO:0000313" key="5">
    <source>
        <dbReference type="Proteomes" id="UP001632038"/>
    </source>
</evidence>
<dbReference type="GO" id="GO:0003743">
    <property type="term" value="F:translation initiation factor activity"/>
    <property type="evidence" value="ECO:0007669"/>
    <property type="project" value="UniProtKB-KW"/>
</dbReference>
<accession>A0ABD3D399</accession>
<evidence type="ECO:0000256" key="2">
    <source>
        <dbReference type="SAM" id="MobiDB-lite"/>
    </source>
</evidence>
<feature type="domain" description="Translation initiation factor 5A-like N-terminal" evidence="3">
    <location>
        <begin position="20"/>
        <end position="69"/>
    </location>
</feature>
<sequence length="91" mass="10104">MSDEEHHFESKADAGASENDAGTIPKSRYFLVKTHPSKVVKVSTSSKTGKPGHATIEICTAEKLEDIADVAHVDNWTDYKLIDISDWKKVF</sequence>
<dbReference type="InterPro" id="IPR008991">
    <property type="entry name" value="Translation_prot_SH3-like_sf"/>
</dbReference>
<proteinExistence type="predicted"/>
<dbReference type="PANTHER" id="PTHR11673">
    <property type="entry name" value="TRANSLATION INITIATION FACTOR 5A FAMILY MEMBER"/>
    <property type="match status" value="1"/>
</dbReference>
<evidence type="ECO:0000313" key="4">
    <source>
        <dbReference type="EMBL" id="KAL3636217.1"/>
    </source>
</evidence>
<evidence type="ECO:0000259" key="3">
    <source>
        <dbReference type="Pfam" id="PF21485"/>
    </source>
</evidence>